<keyword evidence="4 5" id="KW-0472">Membrane</keyword>
<evidence type="ECO:0000256" key="5">
    <source>
        <dbReference type="SAM" id="Phobius"/>
    </source>
</evidence>
<dbReference type="AlphaFoldDB" id="A0AAN7M761"/>
<keyword evidence="7" id="KW-1185">Reference proteome</keyword>
<evidence type="ECO:0000256" key="3">
    <source>
        <dbReference type="ARBA" id="ARBA00022989"/>
    </source>
</evidence>
<dbReference type="EMBL" id="JAXQNO010000010">
    <property type="protein sequence ID" value="KAK4790690.1"/>
    <property type="molecule type" value="Genomic_DNA"/>
</dbReference>
<dbReference type="Proteomes" id="UP001346149">
    <property type="component" value="Unassembled WGS sequence"/>
</dbReference>
<evidence type="ECO:0000256" key="1">
    <source>
        <dbReference type="ARBA" id="ARBA00004141"/>
    </source>
</evidence>
<evidence type="ECO:0000256" key="2">
    <source>
        <dbReference type="ARBA" id="ARBA00022692"/>
    </source>
</evidence>
<comment type="caution">
    <text evidence="6">The sequence shown here is derived from an EMBL/GenBank/DDBJ whole genome shotgun (WGS) entry which is preliminary data.</text>
</comment>
<feature type="transmembrane region" description="Helical" evidence="5">
    <location>
        <begin position="128"/>
        <end position="148"/>
    </location>
</feature>
<evidence type="ECO:0000313" key="7">
    <source>
        <dbReference type="Proteomes" id="UP001346149"/>
    </source>
</evidence>
<dbReference type="PANTHER" id="PTHR21576">
    <property type="entry name" value="UNCHARACTERIZED NODULIN-LIKE PROTEIN"/>
    <property type="match status" value="1"/>
</dbReference>
<gene>
    <name evidence="6" type="ORF">SAY86_017994</name>
</gene>
<accession>A0AAN7M761</accession>
<organism evidence="6 7">
    <name type="scientific">Trapa natans</name>
    <name type="common">Water chestnut</name>
    <dbReference type="NCBI Taxonomy" id="22666"/>
    <lineage>
        <taxon>Eukaryota</taxon>
        <taxon>Viridiplantae</taxon>
        <taxon>Streptophyta</taxon>
        <taxon>Embryophyta</taxon>
        <taxon>Tracheophyta</taxon>
        <taxon>Spermatophyta</taxon>
        <taxon>Magnoliopsida</taxon>
        <taxon>eudicotyledons</taxon>
        <taxon>Gunneridae</taxon>
        <taxon>Pentapetalae</taxon>
        <taxon>rosids</taxon>
        <taxon>malvids</taxon>
        <taxon>Myrtales</taxon>
        <taxon>Lythraceae</taxon>
        <taxon>Trapa</taxon>
    </lineage>
</organism>
<evidence type="ECO:0000313" key="6">
    <source>
        <dbReference type="EMBL" id="KAK4790690.1"/>
    </source>
</evidence>
<proteinExistence type="predicted"/>
<sequence length="198" mass="22074">MNGHLMMYFIKACTPASGEDPSELSHVLTTTILGEMFSLKGPMSYSIIDVMVVLLMAPLAIPVKMTMHRNPERQTVVIERLVEEESLDRNEPLLASFCENDEVTVGMLLAVGEGEVKKRRRLKKGEDFNFFEALIKAVFWLIFLVYFIRGVQDTAILLSLFSFGNFAGRLGGGLVSEHYVSISIYMVGSTATRDQVAV</sequence>
<evidence type="ECO:0000256" key="4">
    <source>
        <dbReference type="ARBA" id="ARBA00023136"/>
    </source>
</evidence>
<comment type="subcellular location">
    <subcellularLocation>
        <location evidence="1">Membrane</location>
        <topology evidence="1">Multi-pass membrane protein</topology>
    </subcellularLocation>
</comment>
<keyword evidence="2 5" id="KW-0812">Transmembrane</keyword>
<dbReference type="GO" id="GO:0016020">
    <property type="term" value="C:membrane"/>
    <property type="evidence" value="ECO:0007669"/>
    <property type="project" value="UniProtKB-SubCell"/>
</dbReference>
<reference evidence="6 7" key="1">
    <citation type="journal article" date="2023" name="Hortic Res">
        <title>Pangenome of water caltrop reveals structural variations and asymmetric subgenome divergence after allopolyploidization.</title>
        <authorList>
            <person name="Zhang X."/>
            <person name="Chen Y."/>
            <person name="Wang L."/>
            <person name="Yuan Y."/>
            <person name="Fang M."/>
            <person name="Shi L."/>
            <person name="Lu R."/>
            <person name="Comes H.P."/>
            <person name="Ma Y."/>
            <person name="Chen Y."/>
            <person name="Huang G."/>
            <person name="Zhou Y."/>
            <person name="Zheng Z."/>
            <person name="Qiu Y."/>
        </authorList>
    </citation>
    <scope>NUCLEOTIDE SEQUENCE [LARGE SCALE GENOMIC DNA]</scope>
    <source>
        <strain evidence="6">F231</strain>
    </source>
</reference>
<keyword evidence="3 5" id="KW-1133">Transmembrane helix</keyword>
<dbReference type="PANTHER" id="PTHR21576:SF154">
    <property type="entry name" value="OS04G0502800 PROTEIN"/>
    <property type="match status" value="1"/>
</dbReference>
<feature type="transmembrane region" description="Helical" evidence="5">
    <location>
        <begin position="154"/>
        <end position="176"/>
    </location>
</feature>
<protein>
    <submittedName>
        <fullName evidence="6">Uncharacterized protein</fullName>
    </submittedName>
</protein>
<name>A0AAN7M761_TRANT</name>
<feature type="transmembrane region" description="Helical" evidence="5">
    <location>
        <begin position="43"/>
        <end position="63"/>
    </location>
</feature>